<dbReference type="InterPro" id="IPR040079">
    <property type="entry name" value="Glutathione_S-Trfase"/>
</dbReference>
<dbReference type="Gene3D" id="3.40.30.10">
    <property type="entry name" value="Glutaredoxin"/>
    <property type="match status" value="1"/>
</dbReference>
<dbReference type="InterPro" id="IPR034330">
    <property type="entry name" value="GST_Zeta_C"/>
</dbReference>
<dbReference type="PATRIC" id="fig|1549748.8.peg.496"/>
<dbReference type="Pfam" id="PF02798">
    <property type="entry name" value="GST_N"/>
    <property type="match status" value="1"/>
</dbReference>
<dbReference type="PANTHER" id="PTHR42673:SF21">
    <property type="entry name" value="GLUTATHIONE S-TRANSFERASE YFCF"/>
    <property type="match status" value="1"/>
</dbReference>
<dbReference type="CDD" id="cd03191">
    <property type="entry name" value="GST_C_Zeta"/>
    <property type="match status" value="1"/>
</dbReference>
<dbReference type="GO" id="GO:0016034">
    <property type="term" value="F:maleylacetoacetate isomerase activity"/>
    <property type="evidence" value="ECO:0007669"/>
    <property type="project" value="TreeGrafter"/>
</dbReference>
<dbReference type="CDD" id="cd03042">
    <property type="entry name" value="GST_N_Zeta"/>
    <property type="match status" value="1"/>
</dbReference>
<protein>
    <submittedName>
        <fullName evidence="4">Maleylacetoacetate isomerase</fullName>
    </submittedName>
</protein>
<keyword evidence="5" id="KW-1185">Reference proteome</keyword>
<evidence type="ECO:0000259" key="2">
    <source>
        <dbReference type="PROSITE" id="PS50404"/>
    </source>
</evidence>
<dbReference type="AlphaFoldDB" id="A0A0M2R4J8"/>
<evidence type="ECO:0000313" key="4">
    <source>
        <dbReference type="EMBL" id="KKJ76772.1"/>
    </source>
</evidence>
<dbReference type="GO" id="GO:0006749">
    <property type="term" value="P:glutathione metabolic process"/>
    <property type="evidence" value="ECO:0007669"/>
    <property type="project" value="TreeGrafter"/>
</dbReference>
<dbReference type="NCBIfam" id="TIGR01262">
    <property type="entry name" value="maiA"/>
    <property type="match status" value="1"/>
</dbReference>
<dbReference type="InterPro" id="IPR010987">
    <property type="entry name" value="Glutathione-S-Trfase_C-like"/>
</dbReference>
<dbReference type="SUPFAM" id="SSF47616">
    <property type="entry name" value="GST C-terminal domain-like"/>
    <property type="match status" value="1"/>
</dbReference>
<evidence type="ECO:0000313" key="5">
    <source>
        <dbReference type="Proteomes" id="UP000034491"/>
    </source>
</evidence>
<accession>A0A0M2R4J8</accession>
<proteinExistence type="inferred from homology"/>
<sequence>MKLYSYWRSTAAYRVRIALNLKKVQYDIIPVHLVKNGGEQLGDKYKEINPQKIVPALETKESGILTQSMAIIEYLDEVLPGHSLLPDNAVDRAFIRSLSQLVCCDIHPINNLRVLKYLTGEMLLSQDQKSTWYAHWVLEGLSAFEQRLKKRNVEGQYCLGSEPGMADCCLVSQLYNAHRFDISIANFSEIRRIEENCLKLEAFDRARPENQVDAEPV</sequence>
<dbReference type="InterPro" id="IPR034333">
    <property type="entry name" value="GST_Zeta_N"/>
</dbReference>
<comment type="similarity">
    <text evidence="1">Belongs to the GST superfamily. Zeta family.</text>
</comment>
<dbReference type="InterPro" id="IPR005955">
    <property type="entry name" value="GST_Zeta"/>
</dbReference>
<dbReference type="GO" id="GO:0005737">
    <property type="term" value="C:cytoplasm"/>
    <property type="evidence" value="ECO:0007669"/>
    <property type="project" value="InterPro"/>
</dbReference>
<organism evidence="4 5">
    <name type="scientific">Kiloniella litopenaei</name>
    <dbReference type="NCBI Taxonomy" id="1549748"/>
    <lineage>
        <taxon>Bacteria</taxon>
        <taxon>Pseudomonadati</taxon>
        <taxon>Pseudomonadota</taxon>
        <taxon>Alphaproteobacteria</taxon>
        <taxon>Rhodospirillales</taxon>
        <taxon>Kiloniellaceae</taxon>
        <taxon>Kiloniella</taxon>
    </lineage>
</organism>
<dbReference type="SFLD" id="SFLDS00019">
    <property type="entry name" value="Glutathione_Transferase_(cytos"/>
    <property type="match status" value="1"/>
</dbReference>
<dbReference type="PANTHER" id="PTHR42673">
    <property type="entry name" value="MALEYLACETOACETATE ISOMERASE"/>
    <property type="match status" value="1"/>
</dbReference>
<dbReference type="EMBL" id="LANI01000017">
    <property type="protein sequence ID" value="KKJ76772.1"/>
    <property type="molecule type" value="Genomic_DNA"/>
</dbReference>
<dbReference type="InterPro" id="IPR036282">
    <property type="entry name" value="Glutathione-S-Trfase_C_sf"/>
</dbReference>
<dbReference type="PROSITE" id="PS50405">
    <property type="entry name" value="GST_CTER"/>
    <property type="match status" value="1"/>
</dbReference>
<dbReference type="InterPro" id="IPR004045">
    <property type="entry name" value="Glutathione_S-Trfase_N"/>
</dbReference>
<gene>
    <name evidence="4" type="ORF">WH95_11630</name>
</gene>
<evidence type="ECO:0000256" key="1">
    <source>
        <dbReference type="ARBA" id="ARBA00010007"/>
    </source>
</evidence>
<dbReference type="GO" id="GO:0006559">
    <property type="term" value="P:L-phenylalanine catabolic process"/>
    <property type="evidence" value="ECO:0007669"/>
    <property type="project" value="TreeGrafter"/>
</dbReference>
<dbReference type="PROSITE" id="PS50404">
    <property type="entry name" value="GST_NTER"/>
    <property type="match status" value="1"/>
</dbReference>
<comment type="caution">
    <text evidence="4">The sequence shown here is derived from an EMBL/GenBank/DDBJ whole genome shotgun (WGS) entry which is preliminary data.</text>
</comment>
<feature type="domain" description="GST C-terminal" evidence="3">
    <location>
        <begin position="88"/>
        <end position="217"/>
    </location>
</feature>
<dbReference type="Proteomes" id="UP000034491">
    <property type="component" value="Unassembled WGS sequence"/>
</dbReference>
<evidence type="ECO:0000259" key="3">
    <source>
        <dbReference type="PROSITE" id="PS50405"/>
    </source>
</evidence>
<reference evidence="4 5" key="1">
    <citation type="submission" date="2015-03" db="EMBL/GenBank/DDBJ databases">
        <title>Genome sequence of Kiloniella sp. P1-1, isolated from the gut microflora of Pacific white shrimp, Penaeus vannamei.</title>
        <authorList>
            <person name="Shao Z."/>
            <person name="Wang L."/>
            <person name="Li X."/>
        </authorList>
    </citation>
    <scope>NUCLEOTIDE SEQUENCE [LARGE SCALE GENOMIC DNA]</scope>
    <source>
        <strain evidence="4 5">P1-1</strain>
    </source>
</reference>
<dbReference type="Gene3D" id="1.20.1050.10">
    <property type="match status" value="1"/>
</dbReference>
<dbReference type="GO" id="GO:0004364">
    <property type="term" value="F:glutathione transferase activity"/>
    <property type="evidence" value="ECO:0007669"/>
    <property type="project" value="TreeGrafter"/>
</dbReference>
<dbReference type="InterPro" id="IPR036249">
    <property type="entry name" value="Thioredoxin-like_sf"/>
</dbReference>
<dbReference type="OrthoDB" id="509852at2"/>
<feature type="domain" description="GST N-terminal" evidence="2">
    <location>
        <begin position="1"/>
        <end position="83"/>
    </location>
</feature>
<keyword evidence="4" id="KW-0413">Isomerase</keyword>
<dbReference type="SUPFAM" id="SSF52833">
    <property type="entry name" value="Thioredoxin-like"/>
    <property type="match status" value="1"/>
</dbReference>
<dbReference type="STRING" id="1549748.WH95_11630"/>
<dbReference type="SFLD" id="SFLDG00358">
    <property type="entry name" value="Main_(cytGST)"/>
    <property type="match status" value="1"/>
</dbReference>
<dbReference type="RefSeq" id="WP_046507235.1">
    <property type="nucleotide sequence ID" value="NZ_LANI01000017.1"/>
</dbReference>
<name>A0A0M2R4J8_9PROT</name>